<organism evidence="1 2">
    <name type="scientific">Irpex rosettiformis</name>
    <dbReference type="NCBI Taxonomy" id="378272"/>
    <lineage>
        <taxon>Eukaryota</taxon>
        <taxon>Fungi</taxon>
        <taxon>Dikarya</taxon>
        <taxon>Basidiomycota</taxon>
        <taxon>Agaricomycotina</taxon>
        <taxon>Agaricomycetes</taxon>
        <taxon>Polyporales</taxon>
        <taxon>Irpicaceae</taxon>
        <taxon>Irpex</taxon>
    </lineage>
</organism>
<evidence type="ECO:0000313" key="2">
    <source>
        <dbReference type="Proteomes" id="UP001055072"/>
    </source>
</evidence>
<sequence>MAPVTNPRLLFTQIPTGLPNAEAVFTYDNLATIDLEADLHGGLLVKILCLSLDPYMRNRMRSADTEGDMPAFPLGEVVTGFGVGVILRSESAEFPAGQHVGGFMPYQHFAIFGNAKSSAVDMPALGLTVLENPHGLPWRLFVGNLGMTGQTAYYALKDVSEAKPGETIFISAAAGAVGLLLVQLACAKGMKVIASCGSNDKADLLRSLGAAHVINRRTDDINAELRKVGPIDIYIDHVGGQALEAAIENAAMNARIVICGAISTYNGVSRDNAYGVRNLWLVNRYRITIRALVVIDWHGRYLEEFWRVMPSEIATGNIKCFEHVCYGLGEAGRGFVDMMEGRSVGKAVIVLSEE</sequence>
<accession>A0ACB8TM66</accession>
<protein>
    <submittedName>
        <fullName evidence="1">Uncharacterized protein</fullName>
    </submittedName>
</protein>
<name>A0ACB8TM66_9APHY</name>
<comment type="caution">
    <text evidence="1">The sequence shown here is derived from an EMBL/GenBank/DDBJ whole genome shotgun (WGS) entry which is preliminary data.</text>
</comment>
<keyword evidence="2" id="KW-1185">Reference proteome</keyword>
<reference evidence="1" key="1">
    <citation type="journal article" date="2021" name="Environ. Microbiol.">
        <title>Gene family expansions and transcriptome signatures uncover fungal adaptations to wood decay.</title>
        <authorList>
            <person name="Hage H."/>
            <person name="Miyauchi S."/>
            <person name="Viragh M."/>
            <person name="Drula E."/>
            <person name="Min B."/>
            <person name="Chaduli D."/>
            <person name="Navarro D."/>
            <person name="Favel A."/>
            <person name="Norest M."/>
            <person name="Lesage-Meessen L."/>
            <person name="Balint B."/>
            <person name="Merenyi Z."/>
            <person name="de Eugenio L."/>
            <person name="Morin E."/>
            <person name="Martinez A.T."/>
            <person name="Baldrian P."/>
            <person name="Stursova M."/>
            <person name="Martinez M.J."/>
            <person name="Novotny C."/>
            <person name="Magnuson J.K."/>
            <person name="Spatafora J.W."/>
            <person name="Maurice S."/>
            <person name="Pangilinan J."/>
            <person name="Andreopoulos W."/>
            <person name="LaButti K."/>
            <person name="Hundley H."/>
            <person name="Na H."/>
            <person name="Kuo A."/>
            <person name="Barry K."/>
            <person name="Lipzen A."/>
            <person name="Henrissat B."/>
            <person name="Riley R."/>
            <person name="Ahrendt S."/>
            <person name="Nagy L.G."/>
            <person name="Grigoriev I.V."/>
            <person name="Martin F."/>
            <person name="Rosso M.N."/>
        </authorList>
    </citation>
    <scope>NUCLEOTIDE SEQUENCE</scope>
    <source>
        <strain evidence="1">CBS 384.51</strain>
    </source>
</reference>
<dbReference type="Proteomes" id="UP001055072">
    <property type="component" value="Unassembled WGS sequence"/>
</dbReference>
<proteinExistence type="predicted"/>
<evidence type="ECO:0000313" key="1">
    <source>
        <dbReference type="EMBL" id="KAI0083057.1"/>
    </source>
</evidence>
<gene>
    <name evidence="1" type="ORF">BDY19DRAFT_981056</name>
</gene>
<dbReference type="EMBL" id="MU275003">
    <property type="protein sequence ID" value="KAI0083057.1"/>
    <property type="molecule type" value="Genomic_DNA"/>
</dbReference>